<proteinExistence type="predicted"/>
<protein>
    <submittedName>
        <fullName evidence="2">Uncharacterized protein</fullName>
    </submittedName>
</protein>
<keyword evidence="3" id="KW-1185">Reference proteome</keyword>
<dbReference type="Proteomes" id="UP000324222">
    <property type="component" value="Unassembled WGS sequence"/>
</dbReference>
<evidence type="ECO:0000313" key="2">
    <source>
        <dbReference type="EMBL" id="MPD01929.1"/>
    </source>
</evidence>
<sequence length="84" mass="9036">MKKSVAEVTKAAAGAAPPAPPPPPSLINKCHPPTHESPLVQRHPGRALRAAPPPGTKDRRARHLQQDPPGISSPEKRRNAFCCW</sequence>
<organism evidence="2 3">
    <name type="scientific">Portunus trituberculatus</name>
    <name type="common">Swimming crab</name>
    <name type="synonym">Neptunus trituberculatus</name>
    <dbReference type="NCBI Taxonomy" id="210409"/>
    <lineage>
        <taxon>Eukaryota</taxon>
        <taxon>Metazoa</taxon>
        <taxon>Ecdysozoa</taxon>
        <taxon>Arthropoda</taxon>
        <taxon>Crustacea</taxon>
        <taxon>Multicrustacea</taxon>
        <taxon>Malacostraca</taxon>
        <taxon>Eumalacostraca</taxon>
        <taxon>Eucarida</taxon>
        <taxon>Decapoda</taxon>
        <taxon>Pleocyemata</taxon>
        <taxon>Brachyura</taxon>
        <taxon>Eubrachyura</taxon>
        <taxon>Portunoidea</taxon>
        <taxon>Portunidae</taxon>
        <taxon>Portuninae</taxon>
        <taxon>Portunus</taxon>
    </lineage>
</organism>
<feature type="region of interest" description="Disordered" evidence="1">
    <location>
        <begin position="1"/>
        <end position="84"/>
    </location>
</feature>
<gene>
    <name evidence="2" type="ORF">E2C01_097478</name>
</gene>
<reference evidence="2 3" key="1">
    <citation type="submission" date="2019-05" db="EMBL/GenBank/DDBJ databases">
        <title>Another draft genome of Portunus trituberculatus and its Hox gene families provides insights of decapod evolution.</title>
        <authorList>
            <person name="Jeong J.-H."/>
            <person name="Song I."/>
            <person name="Kim S."/>
            <person name="Choi T."/>
            <person name="Kim D."/>
            <person name="Ryu S."/>
            <person name="Kim W."/>
        </authorList>
    </citation>
    <scope>NUCLEOTIDE SEQUENCE [LARGE SCALE GENOMIC DNA]</scope>
    <source>
        <tissue evidence="2">Muscle</tissue>
    </source>
</reference>
<evidence type="ECO:0000313" key="3">
    <source>
        <dbReference type="Proteomes" id="UP000324222"/>
    </source>
</evidence>
<comment type="caution">
    <text evidence="2">The sequence shown here is derived from an EMBL/GenBank/DDBJ whole genome shotgun (WGS) entry which is preliminary data.</text>
</comment>
<dbReference type="AlphaFoldDB" id="A0A5B7KA14"/>
<dbReference type="EMBL" id="VSRR010129182">
    <property type="protein sequence ID" value="MPD01929.1"/>
    <property type="molecule type" value="Genomic_DNA"/>
</dbReference>
<name>A0A5B7KA14_PORTR</name>
<evidence type="ECO:0000256" key="1">
    <source>
        <dbReference type="SAM" id="MobiDB-lite"/>
    </source>
</evidence>
<accession>A0A5B7KA14</accession>